<dbReference type="VEuPathDB" id="FungiDB:FGRAMPH1_01G14409"/>
<dbReference type="AlphaFoldDB" id="A0A0E0S682"/>
<reference evidence="2" key="5">
    <citation type="submission" date="2017-01" db="UniProtKB">
        <authorList>
            <consortium name="EnsemblFungi"/>
        </authorList>
    </citation>
    <scope>IDENTIFICATION</scope>
    <source>
        <strain evidence="2">PH-1 / ATCC MYA-4620 / FGSC 9075 / NRRL 31084</strain>
    </source>
</reference>
<reference evidence="2 3" key="2">
    <citation type="journal article" date="2010" name="Nature">
        <title>Comparative genomics reveals mobile pathogenicity chromosomes in Fusarium.</title>
        <authorList>
            <person name="Ma L.J."/>
            <person name="van der Does H.C."/>
            <person name="Borkovich K.A."/>
            <person name="Coleman J.J."/>
            <person name="Daboussi M.J."/>
            <person name="Di Pietro A."/>
            <person name="Dufresne M."/>
            <person name="Freitag M."/>
            <person name="Grabherr M."/>
            <person name="Henrissat B."/>
            <person name="Houterman P.M."/>
            <person name="Kang S."/>
            <person name="Shim W.B."/>
            <person name="Woloshuk C."/>
            <person name="Xie X."/>
            <person name="Xu J.R."/>
            <person name="Antoniw J."/>
            <person name="Baker S.E."/>
            <person name="Bluhm B.H."/>
            <person name="Breakspear A."/>
            <person name="Brown D.W."/>
            <person name="Butchko R.A."/>
            <person name="Chapman S."/>
            <person name="Coulson R."/>
            <person name="Coutinho P.M."/>
            <person name="Danchin E.G."/>
            <person name="Diener A."/>
            <person name="Gale L.R."/>
            <person name="Gardiner D.M."/>
            <person name="Goff S."/>
            <person name="Hammond-Kosack K.E."/>
            <person name="Hilburn K."/>
            <person name="Hua-Van A."/>
            <person name="Jonkers W."/>
            <person name="Kazan K."/>
            <person name="Kodira C.D."/>
            <person name="Koehrsen M."/>
            <person name="Kumar L."/>
            <person name="Lee Y.H."/>
            <person name="Li L."/>
            <person name="Manners J.M."/>
            <person name="Miranda-Saavedra D."/>
            <person name="Mukherjee M."/>
            <person name="Park G."/>
            <person name="Park J."/>
            <person name="Park S.Y."/>
            <person name="Proctor R.H."/>
            <person name="Regev A."/>
            <person name="Ruiz-Roldan M.C."/>
            <person name="Sain D."/>
            <person name="Sakthikumar S."/>
            <person name="Sykes S."/>
            <person name="Schwartz D.C."/>
            <person name="Turgeon B.G."/>
            <person name="Wapinski I."/>
            <person name="Yoder O."/>
            <person name="Young S."/>
            <person name="Zeng Q."/>
            <person name="Zhou S."/>
            <person name="Galagan J."/>
            <person name="Cuomo C.A."/>
            <person name="Kistler H.C."/>
            <person name="Rep M."/>
        </authorList>
    </citation>
    <scope>GENOME REANNOTATION</scope>
    <source>
        <strain evidence="3">ATCC MYA-4620 / CBS 123657 / FGSC 9075 / NRRL 31084 / PH-1</strain>
        <strain evidence="2">PH-1 / ATCC MYA-4620 / FGSC 9075 / NRRL 31084</strain>
    </source>
</reference>
<evidence type="ECO:0000313" key="1">
    <source>
        <dbReference type="EMBL" id="CEF79007.1"/>
    </source>
</evidence>
<sequence length="80" mass="9368">MPRYGECIDMRWERFQGDVPVLIKMDRKYALCHVTRRNPQMAEDVFEQAARLVNFQMISCGKKTDILSNSECLDSTELHT</sequence>
<accession>A0A0E0S682</accession>
<reference evidence="1 3" key="4">
    <citation type="journal article" date="2015" name="BMC Genomics">
        <title>The completed genome sequence of the pathogenic ascomycete fungus Fusarium graminearum.</title>
        <authorList>
            <person name="King R."/>
            <person name="Urban M."/>
            <person name="Hammond-Kosack M.C."/>
            <person name="Hassani-Pak K."/>
            <person name="Hammond-Kosack K.E."/>
        </authorList>
    </citation>
    <scope>NUCLEOTIDE SEQUENCE [LARGE SCALE GENOMIC DNA]</scope>
    <source>
        <strain evidence="3">ATCC MYA-4620 / CBS 123657 / FGSC 9075 / NRRL 31084 / PH-1</strain>
        <strain evidence="1">PH-1</strain>
    </source>
</reference>
<reference evidence="2 3" key="1">
    <citation type="journal article" date="2007" name="Science">
        <title>The Fusarium graminearum genome reveals a link between localized polymorphism and pathogen specialization.</title>
        <authorList>
            <person name="Cuomo C.A."/>
            <person name="Gueldener U."/>
            <person name="Xu J.-R."/>
            <person name="Trail F."/>
            <person name="Turgeon B.G."/>
            <person name="Di Pietro A."/>
            <person name="Walton J.D."/>
            <person name="Ma L.-J."/>
            <person name="Baker S.E."/>
            <person name="Rep M."/>
            <person name="Adam G."/>
            <person name="Antoniw J."/>
            <person name="Baldwin T."/>
            <person name="Calvo S.E."/>
            <person name="Chang Y.-L."/>
            <person name="DeCaprio D."/>
            <person name="Gale L.R."/>
            <person name="Gnerre S."/>
            <person name="Goswami R.S."/>
            <person name="Hammond-Kosack K."/>
            <person name="Harris L.J."/>
            <person name="Hilburn K."/>
            <person name="Kennell J.C."/>
            <person name="Kroken S."/>
            <person name="Magnuson J.K."/>
            <person name="Mannhaupt G."/>
            <person name="Mauceli E.W."/>
            <person name="Mewes H.-W."/>
            <person name="Mitterbauer R."/>
            <person name="Muehlbauer G."/>
            <person name="Muensterkoetter M."/>
            <person name="Nelson D."/>
            <person name="O'Donnell K."/>
            <person name="Ouellet T."/>
            <person name="Qi W."/>
            <person name="Quesneville H."/>
            <person name="Roncero M.I.G."/>
            <person name="Seong K.-Y."/>
            <person name="Tetko I.V."/>
            <person name="Urban M."/>
            <person name="Waalwijk C."/>
            <person name="Ward T.J."/>
            <person name="Yao J."/>
            <person name="Birren B.W."/>
            <person name="Kistler H.C."/>
        </authorList>
    </citation>
    <scope>NUCLEOTIDE SEQUENCE [LARGE SCALE GENOMIC DNA]</scope>
    <source>
        <strain evidence="3">ATCC MYA-4620 / CBS 123657 / FGSC 9075 / NRRL 31084 / PH-1</strain>
        <strain evidence="2">PH-1 / ATCC MYA-4620 / FGSC 9075 / NRRL 31084</strain>
    </source>
</reference>
<organism evidence="2">
    <name type="scientific">Gibberella zeae (strain ATCC MYA-4620 / CBS 123657 / FGSC 9075 / NRRL 31084 / PH-1)</name>
    <name type="common">Wheat head blight fungus</name>
    <name type="synonym">Fusarium graminearum</name>
    <dbReference type="NCBI Taxonomy" id="229533"/>
    <lineage>
        <taxon>Eukaryota</taxon>
        <taxon>Fungi</taxon>
        <taxon>Dikarya</taxon>
        <taxon>Ascomycota</taxon>
        <taxon>Pezizomycotina</taxon>
        <taxon>Sordariomycetes</taxon>
        <taxon>Hypocreomycetidae</taxon>
        <taxon>Hypocreales</taxon>
        <taxon>Nectriaceae</taxon>
        <taxon>Fusarium</taxon>
    </lineage>
</organism>
<keyword evidence="3" id="KW-1185">Reference proteome</keyword>
<evidence type="ECO:0000313" key="2">
    <source>
        <dbReference type="EnsemblFungi" id="CEF79007"/>
    </source>
</evidence>
<evidence type="ECO:0000313" key="3">
    <source>
        <dbReference type="Proteomes" id="UP000070720"/>
    </source>
</evidence>
<reference key="3">
    <citation type="submission" date="2014-02" db="EMBL/GenBank/DDBJ databases">
        <title>A revised Fusarium graminearum genomic reference sequence using whole shotgun re-sequencing.</title>
        <authorList>
            <person name="King R."/>
            <person name="Urban M."/>
            <person name="Hassani-Pak K."/>
            <person name="Hammond-Kosack K."/>
        </authorList>
    </citation>
    <scope>NUCLEOTIDE SEQUENCE</scope>
    <source>
        <strain>PH-1</strain>
    </source>
</reference>
<dbReference type="EnsemblFungi" id="CEF79007">
    <property type="protein sequence ID" value="CEF79007"/>
    <property type="gene ID" value="FGRRES_20192"/>
</dbReference>
<protein>
    <submittedName>
        <fullName evidence="1">Chromosome 2, complete genome</fullName>
    </submittedName>
</protein>
<dbReference type="Proteomes" id="UP000070720">
    <property type="component" value="Chromosome 2"/>
</dbReference>
<dbReference type="InParanoid" id="A0A0E0S682"/>
<dbReference type="EMBL" id="HG970333">
    <property type="protein sequence ID" value="CEF79007.1"/>
    <property type="molecule type" value="Genomic_DNA"/>
</dbReference>
<gene>
    <name evidence="1" type="ORF">FGRAMPH1_01T14409</name>
</gene>
<name>A0A0E0S682_GIBZE</name>
<proteinExistence type="predicted"/>